<dbReference type="AlphaFoldDB" id="A0A9X3J1N3"/>
<gene>
    <name evidence="1" type="ORF">OV079_38255</name>
</gene>
<protein>
    <submittedName>
        <fullName evidence="1">Uncharacterized protein</fullName>
    </submittedName>
</protein>
<accession>A0A9X3J1N3</accession>
<evidence type="ECO:0000313" key="1">
    <source>
        <dbReference type="EMBL" id="MCY1011305.1"/>
    </source>
</evidence>
<dbReference type="EMBL" id="JAPNKE010000002">
    <property type="protein sequence ID" value="MCY1011305.1"/>
    <property type="molecule type" value="Genomic_DNA"/>
</dbReference>
<name>A0A9X3J1N3_9BACT</name>
<sequence>MRIFKRITSIVRRLFRAAGVDEPLVREAALAEAFTRKRAAFVSFVAQSALSEDLKGRLIRSAAKCSRWDELKDKVENMMAYIQDLHDGGGEDIYETLRVTRYLRSMT</sequence>
<keyword evidence="2" id="KW-1185">Reference proteome</keyword>
<evidence type="ECO:0000313" key="2">
    <source>
        <dbReference type="Proteomes" id="UP001150924"/>
    </source>
</evidence>
<comment type="caution">
    <text evidence="1">The sequence shown here is derived from an EMBL/GenBank/DDBJ whole genome shotgun (WGS) entry which is preliminary data.</text>
</comment>
<organism evidence="1 2">
    <name type="scientific">Nannocystis pusilla</name>
    <dbReference type="NCBI Taxonomy" id="889268"/>
    <lineage>
        <taxon>Bacteria</taxon>
        <taxon>Pseudomonadati</taxon>
        <taxon>Myxococcota</taxon>
        <taxon>Polyangia</taxon>
        <taxon>Nannocystales</taxon>
        <taxon>Nannocystaceae</taxon>
        <taxon>Nannocystis</taxon>
    </lineage>
</organism>
<proteinExistence type="predicted"/>
<reference evidence="1" key="1">
    <citation type="submission" date="2022-11" db="EMBL/GenBank/DDBJ databases">
        <title>Minimal conservation of predation-associated metabolite biosynthetic gene clusters underscores biosynthetic potential of Myxococcota including descriptions for ten novel species: Archangium lansinium sp. nov., Myxococcus landrumus sp. nov., Nannocystis bai.</title>
        <authorList>
            <person name="Ahearne A."/>
            <person name="Stevens C."/>
            <person name="Phillips K."/>
        </authorList>
    </citation>
    <scope>NUCLEOTIDE SEQUENCE</scope>
    <source>
        <strain evidence="1">Na p29</strain>
    </source>
</reference>
<dbReference type="Proteomes" id="UP001150924">
    <property type="component" value="Unassembled WGS sequence"/>
</dbReference>
<dbReference type="RefSeq" id="WP_267774564.1">
    <property type="nucleotide sequence ID" value="NZ_JAPNKE010000002.1"/>
</dbReference>